<keyword evidence="1" id="KW-0808">Transferase</keyword>
<dbReference type="Gene3D" id="3.90.550.10">
    <property type="entry name" value="Spore Coat Polysaccharide Biosynthesis Protein SpsA, Chain A"/>
    <property type="match status" value="1"/>
</dbReference>
<name>A0A7M2XR63_9NOCA</name>
<dbReference type="Proteomes" id="UP000593818">
    <property type="component" value="Chromosome"/>
</dbReference>
<organism evidence="1 2">
    <name type="scientific">Rhodococcus pyridinivorans</name>
    <dbReference type="NCBI Taxonomy" id="103816"/>
    <lineage>
        <taxon>Bacteria</taxon>
        <taxon>Bacillati</taxon>
        <taxon>Actinomycetota</taxon>
        <taxon>Actinomycetes</taxon>
        <taxon>Mycobacteriales</taxon>
        <taxon>Nocardiaceae</taxon>
        <taxon>Rhodococcus</taxon>
    </lineage>
</organism>
<dbReference type="RefSeq" id="WP_193903289.1">
    <property type="nucleotide sequence ID" value="NZ_CP063450.1"/>
</dbReference>
<evidence type="ECO:0000313" key="2">
    <source>
        <dbReference type="Proteomes" id="UP000593818"/>
    </source>
</evidence>
<dbReference type="InterPro" id="IPR029044">
    <property type="entry name" value="Nucleotide-diphossugar_trans"/>
</dbReference>
<keyword evidence="1" id="KW-0548">Nucleotidyltransferase</keyword>
<keyword evidence="2" id="KW-1185">Reference proteome</keyword>
<sequence>MKVVLFCGGYGMRMRNDRNDQIPKPMQMVGPRPILWHIMRYYAHFGHKEFILCLGYGASKIKEFFLDYHEEQSNDFVLHGNRVDCLSTDISDWKITFVDTGLESAIGERLRRVRRYLDGDEHFLANYADVLTDAPLDDMIEAFHTSGATASMLVVPPQSSFHCVDVAENGEIKEITPVSNFPIWENGGYFVLNQAIFDLLPPGGDLVADVCGPLAGQGKLFGYRHFGFWKPADTFKERAELADNFARGIHPWTVWETPAVTS</sequence>
<dbReference type="SUPFAM" id="SSF53448">
    <property type="entry name" value="Nucleotide-diphospho-sugar transferases"/>
    <property type="match status" value="1"/>
</dbReference>
<dbReference type="EMBL" id="CP063450">
    <property type="protein sequence ID" value="QOV99842.1"/>
    <property type="molecule type" value="Genomic_DNA"/>
</dbReference>
<dbReference type="GO" id="GO:0047343">
    <property type="term" value="F:glucose-1-phosphate cytidylyltransferase activity"/>
    <property type="evidence" value="ECO:0007669"/>
    <property type="project" value="InterPro"/>
</dbReference>
<dbReference type="PANTHER" id="PTHR47183:SF3">
    <property type="entry name" value="TRANSFERASE"/>
    <property type="match status" value="1"/>
</dbReference>
<protein>
    <submittedName>
        <fullName evidence="1">Glucose-1-phosphate cytidylyltransferase</fullName>
    </submittedName>
</protein>
<gene>
    <name evidence="1" type="ORF">INP59_05560</name>
</gene>
<dbReference type="AlphaFoldDB" id="A0A7M2XR63"/>
<reference evidence="1 2" key="1">
    <citation type="submission" date="2020-10" db="EMBL/GenBank/DDBJ databases">
        <title>Whole genome sequence of oil-degrading bacteria Rhodococcus pyridinivorans strain 5Ap.</title>
        <authorList>
            <person name="Akhremchuk A.E."/>
            <person name="Valentovich L.N."/>
            <person name="Charniauskaya M.I."/>
            <person name="Bukliarevich H.A."/>
            <person name="Titok M.A."/>
        </authorList>
    </citation>
    <scope>NUCLEOTIDE SEQUENCE [LARGE SCALE GENOMIC DNA]</scope>
    <source>
        <strain evidence="1 2">5Ap</strain>
    </source>
</reference>
<evidence type="ECO:0000313" key="1">
    <source>
        <dbReference type="EMBL" id="QOV99842.1"/>
    </source>
</evidence>
<dbReference type="PANTHER" id="PTHR47183">
    <property type="entry name" value="GLUCOSE-1-PHOSPHATE CYTIDYLYLTRANSFERASE-RELATED"/>
    <property type="match status" value="1"/>
</dbReference>
<proteinExistence type="predicted"/>
<accession>A0A7M2XR63</accession>
<dbReference type="InterPro" id="IPR013446">
    <property type="entry name" value="G1P_cyt_trans-like"/>
</dbReference>